<dbReference type="Pfam" id="PF00059">
    <property type="entry name" value="Lectin_C"/>
    <property type="match status" value="1"/>
</dbReference>
<dbReference type="Gene3D" id="3.10.100.10">
    <property type="entry name" value="Mannose-Binding Protein A, subunit A"/>
    <property type="match status" value="1"/>
</dbReference>
<feature type="domain" description="C-type lectin" evidence="1">
    <location>
        <begin position="9"/>
        <end position="129"/>
    </location>
</feature>
<dbReference type="InterPro" id="IPR050111">
    <property type="entry name" value="C-type_lectin/snaclec_domain"/>
</dbReference>
<organism evidence="2 3">
    <name type="scientific">Meganyctiphanes norvegica</name>
    <name type="common">Northern krill</name>
    <name type="synonym">Thysanopoda norvegica</name>
    <dbReference type="NCBI Taxonomy" id="48144"/>
    <lineage>
        <taxon>Eukaryota</taxon>
        <taxon>Metazoa</taxon>
        <taxon>Ecdysozoa</taxon>
        <taxon>Arthropoda</taxon>
        <taxon>Crustacea</taxon>
        <taxon>Multicrustacea</taxon>
        <taxon>Malacostraca</taxon>
        <taxon>Eumalacostraca</taxon>
        <taxon>Eucarida</taxon>
        <taxon>Euphausiacea</taxon>
        <taxon>Euphausiidae</taxon>
        <taxon>Meganyctiphanes</taxon>
    </lineage>
</organism>
<evidence type="ECO:0000313" key="2">
    <source>
        <dbReference type="EMBL" id="CAL4122500.1"/>
    </source>
</evidence>
<dbReference type="SUPFAM" id="SSF56436">
    <property type="entry name" value="C-type lectin-like"/>
    <property type="match status" value="1"/>
</dbReference>
<dbReference type="EMBL" id="CAXKWB010020281">
    <property type="protein sequence ID" value="CAL4122500.1"/>
    <property type="molecule type" value="Genomic_DNA"/>
</dbReference>
<evidence type="ECO:0000259" key="1">
    <source>
        <dbReference type="PROSITE" id="PS50041"/>
    </source>
</evidence>
<proteinExistence type="predicted"/>
<sequence length="167" mass="19382">MCLDGYISIGTDCFKLSSSKLTWNEAQRKCQEQGDQLAVPKELNDFTEYFLNQKWHGKYFLVGGRREPGGIWKWMDGRNKEFDARYWAEDNPTYTDSTEFVSPRCLAIRFGDRGFVDYLCSFNDHYICQKNTLDIDDEQARSNIINEEPCGTTFNNIIVAAILILLF</sequence>
<accession>A0AAV2RBV0</accession>
<keyword evidence="3" id="KW-1185">Reference proteome</keyword>
<comment type="caution">
    <text evidence="2">The sequence shown here is derived from an EMBL/GenBank/DDBJ whole genome shotgun (WGS) entry which is preliminary data.</text>
</comment>
<dbReference type="PROSITE" id="PS50041">
    <property type="entry name" value="C_TYPE_LECTIN_2"/>
    <property type="match status" value="1"/>
</dbReference>
<protein>
    <recommendedName>
        <fullName evidence="1">C-type lectin domain-containing protein</fullName>
    </recommendedName>
</protein>
<dbReference type="InterPro" id="IPR016186">
    <property type="entry name" value="C-type_lectin-like/link_sf"/>
</dbReference>
<name>A0AAV2RBV0_MEGNR</name>
<dbReference type="InterPro" id="IPR001304">
    <property type="entry name" value="C-type_lectin-like"/>
</dbReference>
<dbReference type="SMART" id="SM00034">
    <property type="entry name" value="CLECT"/>
    <property type="match status" value="1"/>
</dbReference>
<reference evidence="2 3" key="1">
    <citation type="submission" date="2024-05" db="EMBL/GenBank/DDBJ databases">
        <authorList>
            <person name="Wallberg A."/>
        </authorList>
    </citation>
    <scope>NUCLEOTIDE SEQUENCE [LARGE SCALE GENOMIC DNA]</scope>
</reference>
<gene>
    <name evidence="2" type="ORF">MNOR_LOCUS23222</name>
</gene>
<dbReference type="CDD" id="cd00037">
    <property type="entry name" value="CLECT"/>
    <property type="match status" value="1"/>
</dbReference>
<dbReference type="InterPro" id="IPR016187">
    <property type="entry name" value="CTDL_fold"/>
</dbReference>
<dbReference type="AlphaFoldDB" id="A0AAV2RBV0"/>
<evidence type="ECO:0000313" key="3">
    <source>
        <dbReference type="Proteomes" id="UP001497623"/>
    </source>
</evidence>
<dbReference type="PANTHER" id="PTHR22803">
    <property type="entry name" value="MANNOSE, PHOSPHOLIPASE, LECTIN RECEPTOR RELATED"/>
    <property type="match status" value="1"/>
</dbReference>
<dbReference type="Proteomes" id="UP001497623">
    <property type="component" value="Unassembled WGS sequence"/>
</dbReference>